<evidence type="ECO:0000256" key="1">
    <source>
        <dbReference type="SAM" id="MobiDB-lite"/>
    </source>
</evidence>
<dbReference type="Proteomes" id="UP001356427">
    <property type="component" value="Unassembled WGS sequence"/>
</dbReference>
<sequence length="457" mass="49011">MGSSESKVAVASTPKPVPSQRIRHDRLSQLVDPRSPSVTIDRTPIQVGGTVSLPCVPVVVESDCSILASDPRSPSVGVTRTPMKDSMRVTVGSFARRLGMLLHGDSVEIVAPAPFNTFPNLNVEESAVVEGELSSSEPLLSPRPSQVSGDMIRPSPQSVTSHTLLIQSPFVLVGEAQIEVEADFTLEEAEEAKESSLHKRLSMSLITCHDGIAPSQTLAEVHHESPESPLPDNTAAELHKDEPDHAYALPSITSDPAQPLTPMAEPSIPTVTALTEVTVATEMPKAEEKVEVPTPVEEPVMPVTQESPVVPSPTTTGPSPSVSQQQPKATGIRCPTFDTKSPSQVVFKPQWLGKGFGATGVRARGRGGKGASSFSPRSIQVGNKNTANENKGKSVKQKQRDKALVAEGRSPLQMLKETNSPREQATQMKLKVSTPDRQRLGQMDRRVLTVSLDKENQ</sequence>
<comment type="caution">
    <text evidence="2">The sequence shown here is derived from an EMBL/GenBank/DDBJ whole genome shotgun (WGS) entry which is preliminary data.</text>
</comment>
<evidence type="ECO:0008006" key="4">
    <source>
        <dbReference type="Google" id="ProtNLM"/>
    </source>
</evidence>
<feature type="region of interest" description="Disordered" evidence="1">
    <location>
        <begin position="1"/>
        <end position="22"/>
    </location>
</feature>
<feature type="compositionally biased region" description="Polar residues" evidence="1">
    <location>
        <begin position="416"/>
        <end position="427"/>
    </location>
</feature>
<dbReference type="InterPro" id="IPR038832">
    <property type="entry name" value="CDCA3"/>
</dbReference>
<feature type="region of interest" description="Disordered" evidence="1">
    <location>
        <begin position="358"/>
        <end position="437"/>
    </location>
</feature>
<name>A0AAN8NEY8_9TELE</name>
<dbReference type="PANTHER" id="PTHR34756:SF1">
    <property type="entry name" value="CELL DIVISION CYCLE-ASSOCIATED PROTEIN 3"/>
    <property type="match status" value="1"/>
</dbReference>
<protein>
    <recommendedName>
        <fullName evidence="4">Cell division cycle-associated protein 3</fullName>
    </recommendedName>
</protein>
<feature type="compositionally biased region" description="Low complexity" evidence="1">
    <location>
        <begin position="292"/>
        <end position="327"/>
    </location>
</feature>
<organism evidence="2 3">
    <name type="scientific">Coregonus suidteri</name>
    <dbReference type="NCBI Taxonomy" id="861788"/>
    <lineage>
        <taxon>Eukaryota</taxon>
        <taxon>Metazoa</taxon>
        <taxon>Chordata</taxon>
        <taxon>Craniata</taxon>
        <taxon>Vertebrata</taxon>
        <taxon>Euteleostomi</taxon>
        <taxon>Actinopterygii</taxon>
        <taxon>Neopterygii</taxon>
        <taxon>Teleostei</taxon>
        <taxon>Protacanthopterygii</taxon>
        <taxon>Salmoniformes</taxon>
        <taxon>Salmonidae</taxon>
        <taxon>Coregoninae</taxon>
        <taxon>Coregonus</taxon>
    </lineage>
</organism>
<accession>A0AAN8NEY8</accession>
<proteinExistence type="predicted"/>
<dbReference type="PANTHER" id="PTHR34756">
    <property type="entry name" value="CELL DIVISION CYCLE-ASSOCIATED PROTEIN 3"/>
    <property type="match status" value="1"/>
</dbReference>
<feature type="compositionally biased region" description="Polar residues" evidence="1">
    <location>
        <begin position="372"/>
        <end position="389"/>
    </location>
</feature>
<dbReference type="EMBL" id="JAGTTL010000002">
    <property type="protein sequence ID" value="KAK6326086.1"/>
    <property type="molecule type" value="Genomic_DNA"/>
</dbReference>
<gene>
    <name evidence="2" type="ORF">J4Q44_G00017300</name>
</gene>
<keyword evidence="3" id="KW-1185">Reference proteome</keyword>
<feature type="region of interest" description="Disordered" evidence="1">
    <location>
        <begin position="282"/>
        <end position="341"/>
    </location>
</feature>
<evidence type="ECO:0000313" key="2">
    <source>
        <dbReference type="EMBL" id="KAK6326086.1"/>
    </source>
</evidence>
<reference evidence="2 3" key="1">
    <citation type="submission" date="2021-04" db="EMBL/GenBank/DDBJ databases">
        <authorList>
            <person name="De Guttry C."/>
            <person name="Zahm M."/>
            <person name="Klopp C."/>
            <person name="Cabau C."/>
            <person name="Louis A."/>
            <person name="Berthelot C."/>
            <person name="Parey E."/>
            <person name="Roest Crollius H."/>
            <person name="Montfort J."/>
            <person name="Robinson-Rechavi M."/>
            <person name="Bucao C."/>
            <person name="Bouchez O."/>
            <person name="Gislard M."/>
            <person name="Lluch J."/>
            <person name="Milhes M."/>
            <person name="Lampietro C."/>
            <person name="Lopez Roques C."/>
            <person name="Donnadieu C."/>
            <person name="Braasch I."/>
            <person name="Desvignes T."/>
            <person name="Postlethwait J."/>
            <person name="Bobe J."/>
            <person name="Wedekind C."/>
            <person name="Guiguen Y."/>
        </authorList>
    </citation>
    <scope>NUCLEOTIDE SEQUENCE [LARGE SCALE GENOMIC DNA]</scope>
    <source>
        <strain evidence="2">Cs_M1</strain>
        <tissue evidence="2">Blood</tissue>
    </source>
</reference>
<dbReference type="AlphaFoldDB" id="A0AAN8NEY8"/>
<evidence type="ECO:0000313" key="3">
    <source>
        <dbReference type="Proteomes" id="UP001356427"/>
    </source>
</evidence>
<feature type="region of interest" description="Disordered" evidence="1">
    <location>
        <begin position="218"/>
        <end position="237"/>
    </location>
</feature>